<evidence type="ECO:0000313" key="5">
    <source>
        <dbReference type="EMBL" id="KAF0310949.1"/>
    </source>
</evidence>
<keyword evidence="2" id="KW-0539">Nucleus</keyword>
<dbReference type="InterPro" id="IPR001356">
    <property type="entry name" value="HD"/>
</dbReference>
<feature type="compositionally biased region" description="Low complexity" evidence="3">
    <location>
        <begin position="123"/>
        <end position="135"/>
    </location>
</feature>
<name>A0A6A4X070_AMPAM</name>
<dbReference type="CDD" id="cd00086">
    <property type="entry name" value="homeodomain"/>
    <property type="match status" value="1"/>
</dbReference>
<dbReference type="SUPFAM" id="SSF46689">
    <property type="entry name" value="Homeodomain-like"/>
    <property type="match status" value="1"/>
</dbReference>
<sequence length="252" mass="26771">MCYGPSTVVAPLLCLTPCRNTGVLERAGAAQRRGSQHGRCYVSLRGGGGGGGVSVKIWFQNRRSKYKKIMKAHQNGQVPPQSPLDESPLSQPNPSGTPGLPDGSPPPSSQSPLGITQGNTYIPPVSGSGVLPPSSQHLPLAPPPTQRDLSPSQHQQQQPPPPQQQQHQQPPPQQGPPPPPQSQQPLPPPPPQHVMSGASPPAPQWDIKPPLSQPGMMPMASQASQMNMNAPFMSQYSWYPSDPSAMNHGLLT</sequence>
<proteinExistence type="predicted"/>
<dbReference type="GO" id="GO:0003677">
    <property type="term" value="F:DNA binding"/>
    <property type="evidence" value="ECO:0007669"/>
    <property type="project" value="UniProtKB-UniRule"/>
</dbReference>
<keyword evidence="6" id="KW-1185">Reference proteome</keyword>
<keyword evidence="2" id="KW-0371">Homeobox</keyword>
<feature type="compositionally biased region" description="Pro residues" evidence="3">
    <location>
        <begin position="158"/>
        <end position="192"/>
    </location>
</feature>
<feature type="region of interest" description="Disordered" evidence="3">
    <location>
        <begin position="71"/>
        <end position="223"/>
    </location>
</feature>
<gene>
    <name evidence="5" type="ORF">FJT64_018206</name>
</gene>
<keyword evidence="2" id="KW-0238">DNA-binding</keyword>
<accession>A0A6A4X070</accession>
<dbReference type="PROSITE" id="PS50071">
    <property type="entry name" value="HOMEOBOX_2"/>
    <property type="match status" value="1"/>
</dbReference>
<reference evidence="5 6" key="1">
    <citation type="submission" date="2019-07" db="EMBL/GenBank/DDBJ databases">
        <title>Draft genome assembly of a fouling barnacle, Amphibalanus amphitrite (Darwin, 1854): The first reference genome for Thecostraca.</title>
        <authorList>
            <person name="Kim W."/>
        </authorList>
    </citation>
    <scope>NUCLEOTIDE SEQUENCE [LARGE SCALE GENOMIC DNA]</scope>
    <source>
        <strain evidence="5">SNU_AA5</strain>
        <tissue evidence="5">Soma without cirri and trophi</tissue>
    </source>
</reference>
<evidence type="ECO:0000256" key="3">
    <source>
        <dbReference type="SAM" id="MobiDB-lite"/>
    </source>
</evidence>
<evidence type="ECO:0000313" key="6">
    <source>
        <dbReference type="Proteomes" id="UP000440578"/>
    </source>
</evidence>
<protein>
    <recommendedName>
        <fullName evidence="4">Homeobox domain-containing protein</fullName>
    </recommendedName>
</protein>
<feature type="domain" description="Homeobox" evidence="4">
    <location>
        <begin position="55"/>
        <end position="69"/>
    </location>
</feature>
<comment type="caution">
    <text evidence="5">The sequence shown here is derived from an EMBL/GenBank/DDBJ whole genome shotgun (WGS) entry which is preliminary data.</text>
</comment>
<comment type="subcellular location">
    <subcellularLocation>
        <location evidence="1 2">Nucleus</location>
    </subcellularLocation>
</comment>
<evidence type="ECO:0000259" key="4">
    <source>
        <dbReference type="PROSITE" id="PS50071"/>
    </source>
</evidence>
<dbReference type="InterPro" id="IPR009057">
    <property type="entry name" value="Homeodomain-like_sf"/>
</dbReference>
<dbReference type="Gene3D" id="1.10.10.60">
    <property type="entry name" value="Homeodomain-like"/>
    <property type="match status" value="1"/>
</dbReference>
<feature type="DNA-binding region" description="Homeobox" evidence="2">
    <location>
        <begin position="57"/>
        <end position="70"/>
    </location>
</feature>
<dbReference type="Proteomes" id="UP000440578">
    <property type="component" value="Unassembled WGS sequence"/>
</dbReference>
<dbReference type="OrthoDB" id="6159439at2759"/>
<evidence type="ECO:0000256" key="1">
    <source>
        <dbReference type="ARBA" id="ARBA00004123"/>
    </source>
</evidence>
<dbReference type="GO" id="GO:0005634">
    <property type="term" value="C:nucleus"/>
    <property type="evidence" value="ECO:0007669"/>
    <property type="project" value="UniProtKB-SubCell"/>
</dbReference>
<organism evidence="5 6">
    <name type="scientific">Amphibalanus amphitrite</name>
    <name type="common">Striped barnacle</name>
    <name type="synonym">Balanus amphitrite</name>
    <dbReference type="NCBI Taxonomy" id="1232801"/>
    <lineage>
        <taxon>Eukaryota</taxon>
        <taxon>Metazoa</taxon>
        <taxon>Ecdysozoa</taxon>
        <taxon>Arthropoda</taxon>
        <taxon>Crustacea</taxon>
        <taxon>Multicrustacea</taxon>
        <taxon>Cirripedia</taxon>
        <taxon>Thoracica</taxon>
        <taxon>Thoracicalcarea</taxon>
        <taxon>Balanomorpha</taxon>
        <taxon>Balanoidea</taxon>
        <taxon>Balanidae</taxon>
        <taxon>Amphibalaninae</taxon>
        <taxon>Amphibalanus</taxon>
    </lineage>
</organism>
<dbReference type="AlphaFoldDB" id="A0A6A4X070"/>
<evidence type="ECO:0000256" key="2">
    <source>
        <dbReference type="PROSITE-ProRule" id="PRU00108"/>
    </source>
</evidence>
<dbReference type="EMBL" id="VIIS01000280">
    <property type="protein sequence ID" value="KAF0310949.1"/>
    <property type="molecule type" value="Genomic_DNA"/>
</dbReference>